<reference evidence="4" key="1">
    <citation type="journal article" date="2019" name="Int. J. Syst. Evol. Microbiol.">
        <title>The Global Catalogue of Microorganisms (GCM) 10K type strain sequencing project: providing services to taxonomists for standard genome sequencing and annotation.</title>
        <authorList>
            <consortium name="The Broad Institute Genomics Platform"/>
            <consortium name="The Broad Institute Genome Sequencing Center for Infectious Disease"/>
            <person name="Wu L."/>
            <person name="Ma J."/>
        </authorList>
    </citation>
    <scope>NUCLEOTIDE SEQUENCE [LARGE SCALE GENOMIC DNA]</scope>
    <source>
        <strain evidence="4">CCM 8947</strain>
    </source>
</reference>
<sequence length="163" mass="18001">MRQARRPTWHKTAWIAGIIVFVAIIFAIFYRATSPIRQVRSEAESIAAKQAGVADPTAFYWDRQRESYLTVGGKQKDGQAVYVVIRQKTGKVTVLPTNTGISAAKAKAQATATFSPKKIVNVGLSKRGKKFVWDVGYQLKSGKLGYVTYAFSDGEQLQSIRGL</sequence>
<feature type="domain" description="Cell wall elongation regulator TseB-like" evidence="2">
    <location>
        <begin position="42"/>
        <end position="85"/>
    </location>
</feature>
<accession>A0ABW4CT22</accession>
<gene>
    <name evidence="3" type="ORF">ACFQ47_09495</name>
</gene>
<dbReference type="InterPro" id="IPR046350">
    <property type="entry name" value="Cystatin_sf"/>
</dbReference>
<dbReference type="Proteomes" id="UP001597192">
    <property type="component" value="Unassembled WGS sequence"/>
</dbReference>
<keyword evidence="4" id="KW-1185">Reference proteome</keyword>
<dbReference type="InterPro" id="IPR041401">
    <property type="entry name" value="TseB-like_dom"/>
</dbReference>
<keyword evidence="1" id="KW-1133">Transmembrane helix</keyword>
<evidence type="ECO:0000259" key="2">
    <source>
        <dbReference type="Pfam" id="PF17881"/>
    </source>
</evidence>
<dbReference type="SUPFAM" id="SSF54403">
    <property type="entry name" value="Cystatin/monellin"/>
    <property type="match status" value="2"/>
</dbReference>
<evidence type="ECO:0000313" key="4">
    <source>
        <dbReference type="Proteomes" id="UP001597192"/>
    </source>
</evidence>
<comment type="caution">
    <text evidence="3">The sequence shown here is derived from an EMBL/GenBank/DDBJ whole genome shotgun (WGS) entry which is preliminary data.</text>
</comment>
<feature type="transmembrane region" description="Helical" evidence="1">
    <location>
        <begin position="12"/>
        <end position="30"/>
    </location>
</feature>
<dbReference type="RefSeq" id="WP_125696453.1">
    <property type="nucleotide sequence ID" value="NZ_JBHTOG010000048.1"/>
</dbReference>
<protein>
    <submittedName>
        <fullName evidence="3">DUF5590 domain-containing protein</fullName>
    </submittedName>
</protein>
<name>A0ABW4CT22_9LACO</name>
<evidence type="ECO:0000256" key="1">
    <source>
        <dbReference type="SAM" id="Phobius"/>
    </source>
</evidence>
<dbReference type="EMBL" id="JBHTOG010000048">
    <property type="protein sequence ID" value="MFD1432900.1"/>
    <property type="molecule type" value="Genomic_DNA"/>
</dbReference>
<dbReference type="Pfam" id="PF17881">
    <property type="entry name" value="TseB"/>
    <property type="match status" value="1"/>
</dbReference>
<proteinExistence type="predicted"/>
<keyword evidence="1" id="KW-0472">Membrane</keyword>
<organism evidence="3 4">
    <name type="scientific">Lacticaseibacillus yichunensis</name>
    <dbReference type="NCBI Taxonomy" id="2486015"/>
    <lineage>
        <taxon>Bacteria</taxon>
        <taxon>Bacillati</taxon>
        <taxon>Bacillota</taxon>
        <taxon>Bacilli</taxon>
        <taxon>Lactobacillales</taxon>
        <taxon>Lactobacillaceae</taxon>
        <taxon>Lacticaseibacillus</taxon>
    </lineage>
</organism>
<dbReference type="Gene3D" id="3.10.450.40">
    <property type="match status" value="2"/>
</dbReference>
<evidence type="ECO:0000313" key="3">
    <source>
        <dbReference type="EMBL" id="MFD1432900.1"/>
    </source>
</evidence>
<keyword evidence="1" id="KW-0812">Transmembrane</keyword>